<reference evidence="1" key="1">
    <citation type="journal article" date="2021" name="Proc. Natl. Acad. Sci. U.S.A.">
        <title>A Catalog of Tens of Thousands of Viruses from Human Metagenomes Reveals Hidden Associations with Chronic Diseases.</title>
        <authorList>
            <person name="Tisza M.J."/>
            <person name="Buck C.B."/>
        </authorList>
    </citation>
    <scope>NUCLEOTIDE SEQUENCE</scope>
    <source>
        <strain evidence="1">CtzyI3</strain>
    </source>
</reference>
<evidence type="ECO:0000313" key="1">
    <source>
        <dbReference type="EMBL" id="DAD83237.1"/>
    </source>
</evidence>
<name>A0A8S5MLK3_9CAUD</name>
<organism evidence="1">
    <name type="scientific">Myoviridae sp. ctzyI3</name>
    <dbReference type="NCBI Taxonomy" id="2826722"/>
    <lineage>
        <taxon>Viruses</taxon>
        <taxon>Duplodnaviria</taxon>
        <taxon>Heunggongvirae</taxon>
        <taxon>Uroviricota</taxon>
        <taxon>Caudoviricetes</taxon>
    </lineage>
</organism>
<sequence length="64" mass="7441">MAHDKLDMKKKLIIEKCCNCPYFKRIAVKNESVKAICFGRNKVYYLLNNTETTIPDDCPLETVE</sequence>
<dbReference type="EMBL" id="BK014931">
    <property type="protein sequence ID" value="DAD83237.1"/>
    <property type="molecule type" value="Genomic_DNA"/>
</dbReference>
<protein>
    <submittedName>
        <fullName evidence="1">Uncharacterized protein</fullName>
    </submittedName>
</protein>
<accession>A0A8S5MLK3</accession>
<proteinExistence type="predicted"/>